<evidence type="ECO:0000256" key="1">
    <source>
        <dbReference type="ARBA" id="ARBA00022723"/>
    </source>
</evidence>
<dbReference type="GO" id="GO:0046872">
    <property type="term" value="F:metal ion binding"/>
    <property type="evidence" value="ECO:0007669"/>
    <property type="project" value="UniProtKB-KW"/>
</dbReference>
<evidence type="ECO:0008006" key="4">
    <source>
        <dbReference type="Google" id="ProtNLM"/>
    </source>
</evidence>
<feature type="non-terminal residue" evidence="3">
    <location>
        <position position="222"/>
    </location>
</feature>
<protein>
    <recommendedName>
        <fullName evidence="4">Agmatinase</fullName>
    </recommendedName>
</protein>
<proteinExistence type="predicted"/>
<dbReference type="PRINTS" id="PR00116">
    <property type="entry name" value="ARGINASE"/>
</dbReference>
<dbReference type="PROSITE" id="PS51409">
    <property type="entry name" value="ARGINASE_2"/>
    <property type="match status" value="1"/>
</dbReference>
<dbReference type="InterPro" id="IPR023696">
    <property type="entry name" value="Ureohydrolase_dom_sf"/>
</dbReference>
<dbReference type="Pfam" id="PF00491">
    <property type="entry name" value="Arginase"/>
    <property type="match status" value="1"/>
</dbReference>
<dbReference type="AlphaFoldDB" id="A0A382EA95"/>
<dbReference type="InterPro" id="IPR006035">
    <property type="entry name" value="Ureohydrolase"/>
</dbReference>
<dbReference type="PANTHER" id="PTHR11358:SF26">
    <property type="entry name" value="GUANIDINO ACID HYDROLASE, MITOCHONDRIAL"/>
    <property type="match status" value="1"/>
</dbReference>
<dbReference type="SUPFAM" id="SSF52768">
    <property type="entry name" value="Arginase/deacetylase"/>
    <property type="match status" value="1"/>
</dbReference>
<dbReference type="Gene3D" id="3.40.800.10">
    <property type="entry name" value="Ureohydrolase domain"/>
    <property type="match status" value="1"/>
</dbReference>
<dbReference type="PANTHER" id="PTHR11358">
    <property type="entry name" value="ARGINASE/AGMATINASE"/>
    <property type="match status" value="1"/>
</dbReference>
<dbReference type="GO" id="GO:0033389">
    <property type="term" value="P:putrescine biosynthetic process from arginine, via agmatine"/>
    <property type="evidence" value="ECO:0007669"/>
    <property type="project" value="TreeGrafter"/>
</dbReference>
<reference evidence="3" key="1">
    <citation type="submission" date="2018-05" db="EMBL/GenBank/DDBJ databases">
        <authorList>
            <person name="Lanie J.A."/>
            <person name="Ng W.-L."/>
            <person name="Kazmierczak K.M."/>
            <person name="Andrzejewski T.M."/>
            <person name="Davidsen T.M."/>
            <person name="Wayne K.J."/>
            <person name="Tettelin H."/>
            <person name="Glass J.I."/>
            <person name="Rusch D."/>
            <person name="Podicherti R."/>
            <person name="Tsui H.-C.T."/>
            <person name="Winkler M.E."/>
        </authorList>
    </citation>
    <scope>NUCLEOTIDE SEQUENCE</scope>
</reference>
<keyword evidence="2" id="KW-0378">Hydrolase</keyword>
<feature type="non-terminal residue" evidence="3">
    <location>
        <position position="1"/>
    </location>
</feature>
<sequence>ANNNEKCIERISDFYDQIAEANKPVVSVGGDHSITGGIVQSLAKKNSKLTKGSKVSLVHFDAHTDCYENLDHFLGAKKSAAHWASYLVRQGNVDAKTSTQIGIRGNPRTLDWLKPSYDLGYQVITMDEFQKIGLKKSSEMILNRLDDKPIYVTFDLDCLDSSVAPAVANIEPAFKGFSIDEARKLLQSLKGRNIIGGDVACLIPTKDQPNNITSMVAASIMF</sequence>
<gene>
    <name evidence="3" type="ORF">METZ01_LOCUS200472</name>
</gene>
<keyword evidence="1" id="KW-0479">Metal-binding</keyword>
<dbReference type="PIRSF" id="PIRSF036979">
    <property type="entry name" value="Arginase"/>
    <property type="match status" value="1"/>
</dbReference>
<dbReference type="EMBL" id="UINC01043499">
    <property type="protein sequence ID" value="SVB47618.1"/>
    <property type="molecule type" value="Genomic_DNA"/>
</dbReference>
<name>A0A382EA95_9ZZZZ</name>
<dbReference type="GO" id="GO:0008783">
    <property type="term" value="F:agmatinase activity"/>
    <property type="evidence" value="ECO:0007669"/>
    <property type="project" value="TreeGrafter"/>
</dbReference>
<evidence type="ECO:0000313" key="3">
    <source>
        <dbReference type="EMBL" id="SVB47618.1"/>
    </source>
</evidence>
<accession>A0A382EA95</accession>
<evidence type="ECO:0000256" key="2">
    <source>
        <dbReference type="ARBA" id="ARBA00022801"/>
    </source>
</evidence>
<organism evidence="3">
    <name type="scientific">marine metagenome</name>
    <dbReference type="NCBI Taxonomy" id="408172"/>
    <lineage>
        <taxon>unclassified sequences</taxon>
        <taxon>metagenomes</taxon>
        <taxon>ecological metagenomes</taxon>
    </lineage>
</organism>